<organism evidence="1 2">
    <name type="scientific">Phialocephala subalpina</name>
    <dbReference type="NCBI Taxonomy" id="576137"/>
    <lineage>
        <taxon>Eukaryota</taxon>
        <taxon>Fungi</taxon>
        <taxon>Dikarya</taxon>
        <taxon>Ascomycota</taxon>
        <taxon>Pezizomycotina</taxon>
        <taxon>Leotiomycetes</taxon>
        <taxon>Helotiales</taxon>
        <taxon>Mollisiaceae</taxon>
        <taxon>Phialocephala</taxon>
        <taxon>Phialocephala fortinii species complex</taxon>
    </lineage>
</organism>
<reference evidence="1 2" key="1">
    <citation type="submission" date="2016-03" db="EMBL/GenBank/DDBJ databases">
        <authorList>
            <person name="Ploux O."/>
        </authorList>
    </citation>
    <scope>NUCLEOTIDE SEQUENCE [LARGE SCALE GENOMIC DNA]</scope>
    <source>
        <strain evidence="1 2">UAMH 11012</strain>
    </source>
</reference>
<dbReference type="AlphaFoldDB" id="A0A1L7WEN6"/>
<proteinExistence type="predicted"/>
<keyword evidence="2" id="KW-1185">Reference proteome</keyword>
<sequence length="151" mass="17110">MLTCSGYFPSYEDINLSYETHPIQPNLTSDSRTNSAGTDPGPLVAYHSEAVTHPSHSDPLDIRQNSEVREKLQQYQSDMVQAIPMAGHMRIDRRKLLSPRLSPLRIPEPVTPIELEESEAYVETREMIGARVRDSSVDDEWPLEPTFEEDG</sequence>
<gene>
    <name evidence="1" type="ORF">PAC_01111</name>
</gene>
<dbReference type="OrthoDB" id="10386012at2759"/>
<protein>
    <submittedName>
        <fullName evidence="1">Uncharacterized protein</fullName>
    </submittedName>
</protein>
<evidence type="ECO:0000313" key="2">
    <source>
        <dbReference type="Proteomes" id="UP000184330"/>
    </source>
</evidence>
<dbReference type="Proteomes" id="UP000184330">
    <property type="component" value="Unassembled WGS sequence"/>
</dbReference>
<dbReference type="EMBL" id="FJOG01000001">
    <property type="protein sequence ID" value="CZR51236.1"/>
    <property type="molecule type" value="Genomic_DNA"/>
</dbReference>
<evidence type="ECO:0000313" key="1">
    <source>
        <dbReference type="EMBL" id="CZR51236.1"/>
    </source>
</evidence>
<accession>A0A1L7WEN6</accession>
<name>A0A1L7WEN6_9HELO</name>